<dbReference type="EMBL" id="JAPDVK010000004">
    <property type="protein sequence ID" value="MCW4129448.1"/>
    <property type="molecule type" value="Genomic_DNA"/>
</dbReference>
<proteinExistence type="predicted"/>
<protein>
    <submittedName>
        <fullName evidence="1">Uncharacterized protein</fullName>
    </submittedName>
</protein>
<gene>
    <name evidence="1" type="ORF">ONT16_14605</name>
</gene>
<organism evidence="1 2">
    <name type="scientific">Segatella copri</name>
    <dbReference type="NCBI Taxonomy" id="165179"/>
    <lineage>
        <taxon>Bacteria</taxon>
        <taxon>Pseudomonadati</taxon>
        <taxon>Bacteroidota</taxon>
        <taxon>Bacteroidia</taxon>
        <taxon>Bacteroidales</taxon>
        <taxon>Prevotellaceae</taxon>
        <taxon>Segatella</taxon>
    </lineage>
</organism>
<sequence length="262" mass="29329">MANDDLEITFNKQMNYSRTGAEEALKGDKYENCEDGDLPWNVAFANPRYITYQIIIKNRTDRILYVDLSNCFRVDNKHTSKSYYDASQYTVANSNSSRLGLGVGSIANVLGINGVVGTLANGISVGTNTSNVTSTTFINERILSIPPNSFKILSEPKWIKVHGANLTSHGKYKNVGGHYESLPANILNSTRRLKEGETVVFDENNSPFTQRYIITYSLDPNFKQYSMVDINQYLRQIIGVSKYSLDQINGVNEYTVGGIVKY</sequence>
<comment type="caution">
    <text evidence="1">The sequence shown here is derived from an EMBL/GenBank/DDBJ whole genome shotgun (WGS) entry which is preliminary data.</text>
</comment>
<dbReference type="AlphaFoldDB" id="A0AAP3BEJ0"/>
<dbReference type="RefSeq" id="WP_264966933.1">
    <property type="nucleotide sequence ID" value="NZ_JAPDVK010000004.1"/>
</dbReference>
<reference evidence="1" key="1">
    <citation type="submission" date="2022-11" db="EMBL/GenBank/DDBJ databases">
        <title>Genomic repertoires linked with pathogenic potency of arthritogenic Prevotella copri isolated from the gut of rheumatoid arthritis patients.</title>
        <authorList>
            <person name="Nii T."/>
            <person name="Maeda Y."/>
            <person name="Motooka D."/>
            <person name="Naito M."/>
            <person name="Matsumoto Y."/>
            <person name="Ogawa T."/>
            <person name="Oguro-Igashira E."/>
            <person name="Kishikawa T."/>
            <person name="Yamashita M."/>
            <person name="Koizumi S."/>
            <person name="Kurakawa T."/>
            <person name="Okumura R."/>
            <person name="Kayama H."/>
            <person name="Murakami M."/>
            <person name="Sakaguchi T."/>
            <person name="Das B."/>
            <person name="Nakamura S."/>
            <person name="Okada Y."/>
            <person name="Kumanogoh A."/>
            <person name="Takeda K."/>
        </authorList>
    </citation>
    <scope>NUCLEOTIDE SEQUENCE</scope>
    <source>
        <strain evidence="1">F3-75</strain>
    </source>
</reference>
<dbReference type="Proteomes" id="UP001209344">
    <property type="component" value="Unassembled WGS sequence"/>
</dbReference>
<evidence type="ECO:0000313" key="1">
    <source>
        <dbReference type="EMBL" id="MCW4129448.1"/>
    </source>
</evidence>
<accession>A0AAP3BEJ0</accession>
<evidence type="ECO:0000313" key="2">
    <source>
        <dbReference type="Proteomes" id="UP001209344"/>
    </source>
</evidence>
<name>A0AAP3BEJ0_9BACT</name>